<reference evidence="2" key="2">
    <citation type="submission" date="2021-02" db="EMBL/GenBank/DDBJ databases">
        <title>Aspergillus chevalieri M1 genome sequence.</title>
        <authorList>
            <person name="Kadooka C."/>
            <person name="Mori K."/>
            <person name="Futagami T."/>
        </authorList>
    </citation>
    <scope>NUCLEOTIDE SEQUENCE</scope>
    <source>
        <strain evidence="2">M1</strain>
    </source>
</reference>
<dbReference type="Proteomes" id="UP000637239">
    <property type="component" value="Chromosome 4"/>
</dbReference>
<organism evidence="2 3">
    <name type="scientific">Aspergillus chevalieri</name>
    <name type="common">Eurotium chevalieri</name>
    <dbReference type="NCBI Taxonomy" id="182096"/>
    <lineage>
        <taxon>Eukaryota</taxon>
        <taxon>Fungi</taxon>
        <taxon>Dikarya</taxon>
        <taxon>Ascomycota</taxon>
        <taxon>Pezizomycotina</taxon>
        <taxon>Eurotiomycetes</taxon>
        <taxon>Eurotiomycetidae</taxon>
        <taxon>Eurotiales</taxon>
        <taxon>Aspergillaceae</taxon>
        <taxon>Aspergillus</taxon>
        <taxon>Aspergillus subgen. Aspergillus</taxon>
    </lineage>
</organism>
<dbReference type="AlphaFoldDB" id="A0A7R7ZM52"/>
<keyword evidence="3" id="KW-1185">Reference proteome</keyword>
<reference evidence="2" key="1">
    <citation type="submission" date="2021-01" db="EMBL/GenBank/DDBJ databases">
        <authorList>
            <consortium name="Aspergillus chevalieri M1 genome sequencing consortium"/>
            <person name="Kazuki M."/>
            <person name="Futagami T."/>
        </authorList>
    </citation>
    <scope>NUCLEOTIDE SEQUENCE</scope>
    <source>
        <strain evidence="2">M1</strain>
    </source>
</reference>
<proteinExistence type="predicted"/>
<feature type="compositionally biased region" description="Basic and acidic residues" evidence="1">
    <location>
        <begin position="203"/>
        <end position="242"/>
    </location>
</feature>
<evidence type="ECO:0000313" key="3">
    <source>
        <dbReference type="Proteomes" id="UP000637239"/>
    </source>
</evidence>
<gene>
    <name evidence="2" type="ORF">ACHE_40094S</name>
</gene>
<feature type="region of interest" description="Disordered" evidence="1">
    <location>
        <begin position="200"/>
        <end position="271"/>
    </location>
</feature>
<dbReference type="KEGG" id="ache:ACHE_40094S"/>
<protein>
    <submittedName>
        <fullName evidence="2">Uncharacterized protein</fullName>
    </submittedName>
</protein>
<dbReference type="EMBL" id="AP024419">
    <property type="protein sequence ID" value="BCR87530.1"/>
    <property type="molecule type" value="Genomic_DNA"/>
</dbReference>
<accession>A0A7R7ZM52</accession>
<evidence type="ECO:0000313" key="2">
    <source>
        <dbReference type="EMBL" id="BCR87530.1"/>
    </source>
</evidence>
<evidence type="ECO:0000256" key="1">
    <source>
        <dbReference type="SAM" id="MobiDB-lite"/>
    </source>
</evidence>
<dbReference type="GeneID" id="66981889"/>
<feature type="compositionally biased region" description="Polar residues" evidence="1">
    <location>
        <begin position="245"/>
        <end position="259"/>
    </location>
</feature>
<sequence length="347" mass="39957">MPNNSKSTKIPDPPMLTDGKEPRFEDWLLLMSQKLAANADHFDLSQLFDTLNHLKTIYNDPNRVTTAKHQFQQLYMKTSDKFHDFLSESLCLAAEAGVAEDDLRDELYTKLTTKLQELCISSSISDGTFQEFSSAASQTAFLISDLGQHDMIIERKWFDSHDVWLNAKHRKLVLPEHRSYLGDVQSKQYLEALKQGLQCPKPDSIHQADMERRDRQIEKEEQRERYQAPWKEESGQRSDMAKVSHTLQGQEIGAITTNSKPRRKTTTNQPTVQTDIAAIGAAPFQRYLEKDTEVFITSLSEIGRVLKEKRAEERQEEDRQEQELIYSCYACFLPLRAHPVVFDESSP</sequence>
<dbReference type="RefSeq" id="XP_043136052.1">
    <property type="nucleotide sequence ID" value="XM_043278255.1"/>
</dbReference>
<name>A0A7R7ZM52_ASPCH</name>